<dbReference type="AlphaFoldDB" id="A0AA36H5K4"/>
<name>A0AA36H5K4_CYLNA</name>
<feature type="domain" description="G-protein coupled receptors family 1 profile" evidence="6">
    <location>
        <begin position="27"/>
        <end position="142"/>
    </location>
</feature>
<comment type="caution">
    <text evidence="7">The sequence shown here is derived from an EMBL/GenBank/DDBJ whole genome shotgun (WGS) entry which is preliminary data.</text>
</comment>
<dbReference type="PROSITE" id="PS50262">
    <property type="entry name" value="G_PROTEIN_RECEP_F1_2"/>
    <property type="match status" value="1"/>
</dbReference>
<evidence type="ECO:0000256" key="1">
    <source>
        <dbReference type="ARBA" id="ARBA00004370"/>
    </source>
</evidence>
<evidence type="ECO:0000313" key="7">
    <source>
        <dbReference type="EMBL" id="CAJ0604152.1"/>
    </source>
</evidence>
<dbReference type="Gene3D" id="1.20.1070.10">
    <property type="entry name" value="Rhodopsin 7-helix transmembrane proteins"/>
    <property type="match status" value="1"/>
</dbReference>
<dbReference type="PANTHER" id="PTHR23017">
    <property type="entry name" value="SERPENTINE RECEPTOR, CLASS X"/>
    <property type="match status" value="1"/>
</dbReference>
<feature type="transmembrane region" description="Helical" evidence="5">
    <location>
        <begin position="12"/>
        <end position="35"/>
    </location>
</feature>
<sequence>MNATDDRLDEVIAGIIMGVIGTFGIIMNLTVVYLICCTSSFHNAFGYICASHLLADVGLLTAFLFWATPASLLGLPQTVTDSLVGKKIGQFSMLFWYASMYGQLQLAVNRLLSILTPIRYNNIFSKQRTFQILGIFWIISFLHIVLYFWDGCDFRYDVHSLAWLYADTPCGTLISFYGDFAHGTALCIIVISMNTVTCVAICKEAKRLSRSTNRANDMAKFKRNIQLYIQVCIQACCFALMISSFHLISRLTQGKWPSFFLTTFVWETCHALDGVIMFFCCDNFRRILCRPANILRIQLNGEKITKSVLISTRTRI</sequence>
<dbReference type="GO" id="GO:0016020">
    <property type="term" value="C:membrane"/>
    <property type="evidence" value="ECO:0007669"/>
    <property type="project" value="UniProtKB-SubCell"/>
</dbReference>
<keyword evidence="3 5" id="KW-1133">Transmembrane helix</keyword>
<feature type="transmembrane region" description="Helical" evidence="5">
    <location>
        <begin position="129"/>
        <end position="149"/>
    </location>
</feature>
<protein>
    <recommendedName>
        <fullName evidence="6">G-protein coupled receptors family 1 profile domain-containing protein</fullName>
    </recommendedName>
</protein>
<proteinExistence type="predicted"/>
<dbReference type="InterPro" id="IPR017452">
    <property type="entry name" value="GPCR_Rhodpsn_7TM"/>
</dbReference>
<evidence type="ECO:0000256" key="4">
    <source>
        <dbReference type="ARBA" id="ARBA00023136"/>
    </source>
</evidence>
<gene>
    <name evidence="7" type="ORF">CYNAS_LOCUS16135</name>
</gene>
<feature type="transmembrane region" description="Helical" evidence="5">
    <location>
        <begin position="47"/>
        <end position="68"/>
    </location>
</feature>
<evidence type="ECO:0000256" key="5">
    <source>
        <dbReference type="SAM" id="Phobius"/>
    </source>
</evidence>
<comment type="subcellular location">
    <subcellularLocation>
        <location evidence="1">Membrane</location>
    </subcellularLocation>
</comment>
<feature type="transmembrane region" description="Helical" evidence="5">
    <location>
        <begin position="88"/>
        <end position="108"/>
    </location>
</feature>
<evidence type="ECO:0000256" key="2">
    <source>
        <dbReference type="ARBA" id="ARBA00022692"/>
    </source>
</evidence>
<dbReference type="EMBL" id="CATQJL010000305">
    <property type="protein sequence ID" value="CAJ0604152.1"/>
    <property type="molecule type" value="Genomic_DNA"/>
</dbReference>
<accession>A0AA36H5K4</accession>
<evidence type="ECO:0000256" key="3">
    <source>
        <dbReference type="ARBA" id="ARBA00022989"/>
    </source>
</evidence>
<feature type="transmembrane region" description="Helical" evidence="5">
    <location>
        <begin position="260"/>
        <end position="281"/>
    </location>
</feature>
<feature type="transmembrane region" description="Helical" evidence="5">
    <location>
        <begin position="180"/>
        <end position="202"/>
    </location>
</feature>
<evidence type="ECO:0000313" key="8">
    <source>
        <dbReference type="Proteomes" id="UP001176961"/>
    </source>
</evidence>
<keyword evidence="8" id="KW-1185">Reference proteome</keyword>
<dbReference type="SUPFAM" id="SSF81321">
    <property type="entry name" value="Family A G protein-coupled receptor-like"/>
    <property type="match status" value="1"/>
</dbReference>
<reference evidence="7" key="1">
    <citation type="submission" date="2023-07" db="EMBL/GenBank/DDBJ databases">
        <authorList>
            <consortium name="CYATHOMIX"/>
        </authorList>
    </citation>
    <scope>NUCLEOTIDE SEQUENCE</scope>
    <source>
        <strain evidence="7">N/A</strain>
    </source>
</reference>
<keyword evidence="2 5" id="KW-0812">Transmembrane</keyword>
<dbReference type="CDD" id="cd00637">
    <property type="entry name" value="7tm_classA_rhodopsin-like"/>
    <property type="match status" value="1"/>
</dbReference>
<keyword evidence="4 5" id="KW-0472">Membrane</keyword>
<organism evidence="7 8">
    <name type="scientific">Cylicocyclus nassatus</name>
    <name type="common">Nematode worm</name>
    <dbReference type="NCBI Taxonomy" id="53992"/>
    <lineage>
        <taxon>Eukaryota</taxon>
        <taxon>Metazoa</taxon>
        <taxon>Ecdysozoa</taxon>
        <taxon>Nematoda</taxon>
        <taxon>Chromadorea</taxon>
        <taxon>Rhabditida</taxon>
        <taxon>Rhabditina</taxon>
        <taxon>Rhabditomorpha</taxon>
        <taxon>Strongyloidea</taxon>
        <taxon>Strongylidae</taxon>
        <taxon>Cylicocyclus</taxon>
    </lineage>
</organism>
<feature type="transmembrane region" description="Helical" evidence="5">
    <location>
        <begin position="227"/>
        <end position="248"/>
    </location>
</feature>
<evidence type="ECO:0000259" key="6">
    <source>
        <dbReference type="PROSITE" id="PS50262"/>
    </source>
</evidence>
<dbReference type="InterPro" id="IPR019430">
    <property type="entry name" value="7TM_GPCR_serpentine_rcpt_Srx"/>
</dbReference>
<dbReference type="Pfam" id="PF10328">
    <property type="entry name" value="7TM_GPCR_Srx"/>
    <property type="match status" value="1"/>
</dbReference>
<dbReference type="Proteomes" id="UP001176961">
    <property type="component" value="Unassembled WGS sequence"/>
</dbReference>
<dbReference type="PANTHER" id="PTHR23017:SF3">
    <property type="entry name" value="G-PROTEIN COUPLED RECEPTORS FAMILY 1 PROFILE DOMAIN-CONTAINING PROTEIN"/>
    <property type="match status" value="1"/>
</dbReference>